<organism evidence="1 2">
    <name type="scientific">Neisseria cinerea ATCC 14685</name>
    <dbReference type="NCBI Taxonomy" id="546262"/>
    <lineage>
        <taxon>Bacteria</taxon>
        <taxon>Pseudomonadati</taxon>
        <taxon>Pseudomonadota</taxon>
        <taxon>Betaproteobacteria</taxon>
        <taxon>Neisseriales</taxon>
        <taxon>Neisseriaceae</taxon>
        <taxon>Neisseria</taxon>
    </lineage>
</organism>
<dbReference type="AlphaFoldDB" id="D0W4H0"/>
<evidence type="ECO:0000313" key="2">
    <source>
        <dbReference type="Proteomes" id="UP000003294"/>
    </source>
</evidence>
<reference evidence="1 2" key="1">
    <citation type="submission" date="2009-10" db="EMBL/GenBank/DDBJ databases">
        <authorList>
            <person name="Weinstock G."/>
            <person name="Sodergren E."/>
            <person name="Clifton S."/>
            <person name="Fulton L."/>
            <person name="Fulton B."/>
            <person name="Courtney L."/>
            <person name="Fronick C."/>
            <person name="Harrison M."/>
            <person name="Strong C."/>
            <person name="Farmer C."/>
            <person name="Delahaunty K."/>
            <person name="Markovic C."/>
            <person name="Hall O."/>
            <person name="Minx P."/>
            <person name="Tomlinson C."/>
            <person name="Mitreva M."/>
            <person name="Nelson J."/>
            <person name="Hou S."/>
            <person name="Wollam A."/>
            <person name="Pepin K.H."/>
            <person name="Johnson M."/>
            <person name="Bhonagiri V."/>
            <person name="Nash W.E."/>
            <person name="Warren W."/>
            <person name="Chinwalla A."/>
            <person name="Mardis E.R."/>
            <person name="Wilson R.K."/>
        </authorList>
    </citation>
    <scope>NUCLEOTIDE SEQUENCE [LARGE SCALE GENOMIC DNA]</scope>
    <source>
        <strain evidence="1 2">ATCC 14685</strain>
    </source>
</reference>
<protein>
    <submittedName>
        <fullName evidence="1">Uncharacterized protein</fullName>
    </submittedName>
</protein>
<dbReference type="STRING" id="546262.NEICINOT_04568"/>
<comment type="caution">
    <text evidence="1">The sequence shown here is derived from an EMBL/GenBank/DDBJ whole genome shotgun (WGS) entry which is preliminary data.</text>
</comment>
<dbReference type="EMBL" id="ACDY02000009">
    <property type="protein sequence ID" value="EEZ71296.1"/>
    <property type="molecule type" value="Genomic_DNA"/>
</dbReference>
<proteinExistence type="predicted"/>
<sequence length="76" mass="8426">MIMDLGTLEELACAIADTVEGMEKQIGRLKDISTDVGFLEDESAIYESGRIRSVFEALEKLKNDLEFAAADLEDEI</sequence>
<accession>D0W4H0</accession>
<evidence type="ECO:0000313" key="1">
    <source>
        <dbReference type="EMBL" id="EEZ71296.1"/>
    </source>
</evidence>
<gene>
    <name evidence="1" type="ORF">NEICINOT_04568</name>
</gene>
<dbReference type="Proteomes" id="UP000003294">
    <property type="component" value="Unassembled WGS sequence"/>
</dbReference>
<name>D0W4H0_NEICI</name>